<feature type="region of interest" description="Disordered" evidence="1">
    <location>
        <begin position="1"/>
        <end position="36"/>
    </location>
</feature>
<evidence type="ECO:0000313" key="3">
    <source>
        <dbReference type="Proteomes" id="UP001066276"/>
    </source>
</evidence>
<gene>
    <name evidence="2" type="ORF">NDU88_006446</name>
</gene>
<keyword evidence="3" id="KW-1185">Reference proteome</keyword>
<evidence type="ECO:0000256" key="1">
    <source>
        <dbReference type="SAM" id="MobiDB-lite"/>
    </source>
</evidence>
<sequence>MSLPADSNSVPGPYLNAAESKCRANTAESREKHGERDGRVHVLGRVKIPVSEYIPNGTGRVTAGGMKNRISRCLFAKELCLKFVILNINQ</sequence>
<comment type="caution">
    <text evidence="2">The sequence shown here is derived from an EMBL/GenBank/DDBJ whole genome shotgun (WGS) entry which is preliminary data.</text>
</comment>
<organism evidence="2 3">
    <name type="scientific">Pleurodeles waltl</name>
    <name type="common">Iberian ribbed newt</name>
    <dbReference type="NCBI Taxonomy" id="8319"/>
    <lineage>
        <taxon>Eukaryota</taxon>
        <taxon>Metazoa</taxon>
        <taxon>Chordata</taxon>
        <taxon>Craniata</taxon>
        <taxon>Vertebrata</taxon>
        <taxon>Euteleostomi</taxon>
        <taxon>Amphibia</taxon>
        <taxon>Batrachia</taxon>
        <taxon>Caudata</taxon>
        <taxon>Salamandroidea</taxon>
        <taxon>Salamandridae</taxon>
        <taxon>Pleurodelinae</taxon>
        <taxon>Pleurodeles</taxon>
    </lineage>
</organism>
<name>A0AAV7U067_PLEWA</name>
<feature type="compositionally biased region" description="Polar residues" evidence="1">
    <location>
        <begin position="1"/>
        <end position="10"/>
    </location>
</feature>
<dbReference type="EMBL" id="JANPWB010000006">
    <property type="protein sequence ID" value="KAJ1181238.1"/>
    <property type="molecule type" value="Genomic_DNA"/>
</dbReference>
<dbReference type="Proteomes" id="UP001066276">
    <property type="component" value="Chromosome 3_2"/>
</dbReference>
<evidence type="ECO:0000313" key="2">
    <source>
        <dbReference type="EMBL" id="KAJ1181238.1"/>
    </source>
</evidence>
<protein>
    <submittedName>
        <fullName evidence="2">Uncharacterized protein</fullName>
    </submittedName>
</protein>
<dbReference type="AlphaFoldDB" id="A0AAV7U067"/>
<proteinExistence type="predicted"/>
<reference evidence="2" key="1">
    <citation type="journal article" date="2022" name="bioRxiv">
        <title>Sequencing and chromosome-scale assembly of the giantPleurodeles waltlgenome.</title>
        <authorList>
            <person name="Brown T."/>
            <person name="Elewa A."/>
            <person name="Iarovenko S."/>
            <person name="Subramanian E."/>
            <person name="Araus A.J."/>
            <person name="Petzold A."/>
            <person name="Susuki M."/>
            <person name="Suzuki K.-i.T."/>
            <person name="Hayashi T."/>
            <person name="Toyoda A."/>
            <person name="Oliveira C."/>
            <person name="Osipova E."/>
            <person name="Leigh N.D."/>
            <person name="Simon A."/>
            <person name="Yun M.H."/>
        </authorList>
    </citation>
    <scope>NUCLEOTIDE SEQUENCE</scope>
    <source>
        <strain evidence="2">20211129_DDA</strain>
        <tissue evidence="2">Liver</tissue>
    </source>
</reference>
<accession>A0AAV7U067</accession>